<dbReference type="GO" id="GO:0004169">
    <property type="term" value="F:dolichyl-phosphate-mannose-protein mannosyltransferase activity"/>
    <property type="evidence" value="ECO:0007669"/>
    <property type="project" value="UniProtKB-UniRule"/>
</dbReference>
<accession>A0A2I1P9R2</accession>
<proteinExistence type="inferred from homology"/>
<feature type="transmembrane region" description="Helical" evidence="10">
    <location>
        <begin position="194"/>
        <end position="212"/>
    </location>
</feature>
<dbReference type="Proteomes" id="UP000234206">
    <property type="component" value="Unassembled WGS sequence"/>
</dbReference>
<dbReference type="EC" id="2.4.1.-" evidence="10"/>
<evidence type="ECO:0000256" key="8">
    <source>
        <dbReference type="ARBA" id="ARBA00023136"/>
    </source>
</evidence>
<feature type="transmembrane region" description="Helical" evidence="10">
    <location>
        <begin position="427"/>
        <end position="445"/>
    </location>
</feature>
<dbReference type="RefSeq" id="WP_101849796.1">
    <property type="nucleotide sequence ID" value="NZ_PKIZ01000014.1"/>
</dbReference>
<evidence type="ECO:0000256" key="2">
    <source>
        <dbReference type="ARBA" id="ARBA00004922"/>
    </source>
</evidence>
<feature type="transmembrane region" description="Helical" evidence="10">
    <location>
        <begin position="315"/>
        <end position="334"/>
    </location>
</feature>
<feature type="transmembrane region" description="Helical" evidence="10">
    <location>
        <begin position="480"/>
        <end position="501"/>
    </location>
</feature>
<evidence type="ECO:0000256" key="3">
    <source>
        <dbReference type="ARBA" id="ARBA00007222"/>
    </source>
</evidence>
<dbReference type="UniPathway" id="UPA00378"/>
<evidence type="ECO:0000256" key="10">
    <source>
        <dbReference type="RuleBase" id="RU367007"/>
    </source>
</evidence>
<dbReference type="InterPro" id="IPR027005">
    <property type="entry name" value="PMT-like"/>
</dbReference>
<dbReference type="PANTHER" id="PTHR10050">
    <property type="entry name" value="DOLICHYL-PHOSPHATE-MANNOSE--PROTEIN MANNOSYLTRANSFERASE"/>
    <property type="match status" value="1"/>
</dbReference>
<comment type="pathway">
    <text evidence="2 10">Protein modification; protein glycosylation.</text>
</comment>
<evidence type="ECO:0000313" key="13">
    <source>
        <dbReference type="EMBL" id="PKZ41369.1"/>
    </source>
</evidence>
<gene>
    <name evidence="13" type="ORF">CYJ76_08085</name>
</gene>
<evidence type="ECO:0000259" key="11">
    <source>
        <dbReference type="Pfam" id="PF02366"/>
    </source>
</evidence>
<keyword evidence="10" id="KW-1003">Cell membrane</keyword>
<keyword evidence="8 10" id="KW-0472">Membrane</keyword>
<feature type="transmembrane region" description="Helical" evidence="10">
    <location>
        <begin position="258"/>
        <end position="279"/>
    </location>
</feature>
<comment type="subcellular location">
    <subcellularLocation>
        <location evidence="10">Cell membrane</location>
    </subcellularLocation>
    <subcellularLocation>
        <location evidence="1">Endomembrane system</location>
        <topology evidence="1">Multi-pass membrane protein</topology>
    </subcellularLocation>
</comment>
<dbReference type="OrthoDB" id="9776737at2"/>
<evidence type="ECO:0000256" key="1">
    <source>
        <dbReference type="ARBA" id="ARBA00004127"/>
    </source>
</evidence>
<dbReference type="GO" id="GO:0012505">
    <property type="term" value="C:endomembrane system"/>
    <property type="evidence" value="ECO:0007669"/>
    <property type="project" value="UniProtKB-SubCell"/>
</dbReference>
<evidence type="ECO:0000256" key="5">
    <source>
        <dbReference type="ARBA" id="ARBA00022679"/>
    </source>
</evidence>
<dbReference type="AlphaFoldDB" id="A0A2I1P9R2"/>
<feature type="transmembrane region" description="Helical" evidence="10">
    <location>
        <begin position="40"/>
        <end position="60"/>
    </location>
</feature>
<evidence type="ECO:0000256" key="7">
    <source>
        <dbReference type="ARBA" id="ARBA00022989"/>
    </source>
</evidence>
<keyword evidence="4 10" id="KW-0328">Glycosyltransferase</keyword>
<dbReference type="EMBL" id="PKIZ01000014">
    <property type="protein sequence ID" value="PKZ41369.1"/>
    <property type="molecule type" value="Genomic_DNA"/>
</dbReference>
<dbReference type="InterPro" id="IPR003342">
    <property type="entry name" value="ArnT-like_N"/>
</dbReference>
<comment type="caution">
    <text evidence="13">The sequence shown here is derived from an EMBL/GenBank/DDBJ whole genome shotgun (WGS) entry which is preliminary data.</text>
</comment>
<feature type="transmembrane region" description="Helical" evidence="10">
    <location>
        <begin position="451"/>
        <end position="468"/>
    </location>
</feature>
<feature type="transmembrane region" description="Helical" evidence="10">
    <location>
        <begin position="142"/>
        <end position="160"/>
    </location>
</feature>
<evidence type="ECO:0000256" key="4">
    <source>
        <dbReference type="ARBA" id="ARBA00022676"/>
    </source>
</evidence>
<dbReference type="GO" id="GO:0005886">
    <property type="term" value="C:plasma membrane"/>
    <property type="evidence" value="ECO:0007669"/>
    <property type="project" value="UniProtKB-SubCell"/>
</dbReference>
<evidence type="ECO:0000256" key="9">
    <source>
        <dbReference type="ARBA" id="ARBA00093617"/>
    </source>
</evidence>
<dbReference type="PANTHER" id="PTHR10050:SF46">
    <property type="entry name" value="PROTEIN O-MANNOSYL-TRANSFERASE 2"/>
    <property type="match status" value="1"/>
</dbReference>
<feature type="domain" description="ArnT-like N-terminal" evidence="11">
    <location>
        <begin position="53"/>
        <end position="211"/>
    </location>
</feature>
<reference evidence="13 14" key="1">
    <citation type="submission" date="2017-12" db="EMBL/GenBank/DDBJ databases">
        <title>Phylogenetic diversity of female urinary microbiome.</title>
        <authorList>
            <person name="Thomas-White K."/>
            <person name="Wolfe A.J."/>
        </authorList>
    </citation>
    <scope>NUCLEOTIDE SEQUENCE [LARGE SCALE GENOMIC DNA]</scope>
    <source>
        <strain evidence="13 14">UMB1298</strain>
    </source>
</reference>
<keyword evidence="14" id="KW-1185">Reference proteome</keyword>
<evidence type="ECO:0000259" key="12">
    <source>
        <dbReference type="Pfam" id="PF16192"/>
    </source>
</evidence>
<comment type="function">
    <text evidence="10">Protein O-mannosyltransferase that catalyzes the transfer of a single mannose residue from a polyprenol phospho-mannosyl lipidic donor to the hydroxyl group of selected serine and threonine residues in acceptor proteins.</text>
</comment>
<sequence>MPSTPGDVATPSPSAPDLEQQLREDLLGPLARRGATARRIARWAWVGPLLCMLLGGWMRWWHLDEPHQLVFDETYYVKQAWSLAEWGYERDKPDGMEEPDQFFTTGNWQTVYDDKADFVVHPPVGKWVIAAGEVVFGIESSFGWRVSVWVLGSLSILVIGRVAWEMFGSATLATLASFLAMLEGHHFVHSRTGLLDVVLMFFVLVGFWFLLLDRNASRRLLARRVAALHGGDAWRWNLRRPAVGMTYGPWLGLRPWRWAAGISLGLAAGVKLSGLYPLMAFGLLTVLWDCTARQRAGVSRPWSAGAVLRDGPQAFVTYCGAALAAYLASWVGWFRSTDGYMRQWATEHPGEGVTWLPGPLRALWEYHAKMYEFHVGLTSDHTYRSSPWSWPLQLRPTSFFYETKTFGEAGCEVEKCSKAINSVGSVSIWWVATAAVFVLLFWWVAQRDWRAGAIAVGVLSGWLPWLPVQHRTIYQFYSIAFEPFMVLAVVFVIGLALRHVWGKYAVGAYLALVVLNFWYFWPIWTAQVIPYSAWRARMWFASWI</sequence>
<keyword evidence="7 10" id="KW-1133">Transmembrane helix</keyword>
<dbReference type="Pfam" id="PF02366">
    <property type="entry name" value="PMT"/>
    <property type="match status" value="1"/>
</dbReference>
<feature type="transmembrane region" description="Helical" evidence="10">
    <location>
        <begin position="167"/>
        <end position="188"/>
    </location>
</feature>
<comment type="similarity">
    <text evidence="3 10">Belongs to the glycosyltransferase 39 family.</text>
</comment>
<name>A0A2I1P9R2_9MICO</name>
<evidence type="ECO:0000256" key="6">
    <source>
        <dbReference type="ARBA" id="ARBA00022692"/>
    </source>
</evidence>
<protein>
    <recommendedName>
        <fullName evidence="9 10">Polyprenol-phosphate-mannose--protein mannosyltransferase</fullName>
        <ecNumber evidence="10">2.4.1.-</ecNumber>
    </recommendedName>
</protein>
<keyword evidence="6 10" id="KW-0812">Transmembrane</keyword>
<feature type="domain" description="Protein O-mannosyl-transferase C-terminal four TM" evidence="12">
    <location>
        <begin position="360"/>
        <end position="543"/>
    </location>
</feature>
<evidence type="ECO:0000313" key="14">
    <source>
        <dbReference type="Proteomes" id="UP000234206"/>
    </source>
</evidence>
<keyword evidence="5 10" id="KW-0808">Transferase</keyword>
<organism evidence="13 14">
    <name type="scientific">Kytococcus schroeteri</name>
    <dbReference type="NCBI Taxonomy" id="138300"/>
    <lineage>
        <taxon>Bacteria</taxon>
        <taxon>Bacillati</taxon>
        <taxon>Actinomycetota</taxon>
        <taxon>Actinomycetes</taxon>
        <taxon>Micrococcales</taxon>
        <taxon>Kytococcaceae</taxon>
        <taxon>Kytococcus</taxon>
    </lineage>
</organism>
<dbReference type="Pfam" id="PF16192">
    <property type="entry name" value="PMT_4TMC"/>
    <property type="match status" value="1"/>
</dbReference>
<feature type="transmembrane region" description="Helical" evidence="10">
    <location>
        <begin position="507"/>
        <end position="529"/>
    </location>
</feature>
<dbReference type="InterPro" id="IPR032421">
    <property type="entry name" value="PMT_4TMC"/>
</dbReference>